<reference evidence="5 6" key="1">
    <citation type="submission" date="2017-09" db="EMBL/GenBank/DDBJ databases">
        <title>Bacterial strain isolated from the female urinary microbiota.</title>
        <authorList>
            <person name="Thomas-White K."/>
            <person name="Kumar N."/>
            <person name="Forster S."/>
            <person name="Putonti C."/>
            <person name="Lawley T."/>
            <person name="Wolfe A.J."/>
        </authorList>
    </citation>
    <scope>NUCLEOTIDE SEQUENCE [LARGE SCALE GENOMIC DNA]</scope>
    <source>
        <strain evidence="5 6">UMB0818</strain>
    </source>
</reference>
<proteinExistence type="predicted"/>
<dbReference type="AlphaFoldDB" id="A0A2N6Q6U1"/>
<dbReference type="RefSeq" id="WP_102188095.1">
    <property type="nucleotide sequence ID" value="NZ_PNGI01000006.1"/>
</dbReference>
<dbReference type="Pfam" id="PF04586">
    <property type="entry name" value="Peptidase_S78"/>
    <property type="match status" value="1"/>
</dbReference>
<evidence type="ECO:0000256" key="3">
    <source>
        <dbReference type="ARBA" id="ARBA00022801"/>
    </source>
</evidence>
<sequence>MEKKKLKRELFTATPLEIRESVEGENKRTISGYAILFDTPSAVLYEDSNIEVREVISKRAVTEEFLRQQDIKMTMFHDRQLILARSNKGEGSLSYSVDDKGVRFEFEVPNTCDGDKAFELVKRGDICGCSFMFSTYYGDKDYVDVEVKRENGRERATNTVLAFTGIYDFTLAADPAYPDTSCETIGREIVKSYRTDEENLTKMRTQVKEMRERANRHFL</sequence>
<evidence type="ECO:0000313" key="6">
    <source>
        <dbReference type="Proteomes" id="UP000235661"/>
    </source>
</evidence>
<evidence type="ECO:0000256" key="2">
    <source>
        <dbReference type="ARBA" id="ARBA00022670"/>
    </source>
</evidence>
<name>A0A2N6Q6U1_9BACT</name>
<organism evidence="5 6">
    <name type="scientific">Hoylesella timonensis</name>
    <dbReference type="NCBI Taxonomy" id="386414"/>
    <lineage>
        <taxon>Bacteria</taxon>
        <taxon>Pseudomonadati</taxon>
        <taxon>Bacteroidota</taxon>
        <taxon>Bacteroidia</taxon>
        <taxon>Bacteroidales</taxon>
        <taxon>Prevotellaceae</taxon>
        <taxon>Hoylesella</taxon>
    </lineage>
</organism>
<dbReference type="InterPro" id="IPR054613">
    <property type="entry name" value="Peptidase_S78_dom"/>
</dbReference>
<evidence type="ECO:0000313" key="5">
    <source>
        <dbReference type="EMBL" id="PMC10720.1"/>
    </source>
</evidence>
<dbReference type="EMBL" id="PNGI01000006">
    <property type="protein sequence ID" value="PMC10720.1"/>
    <property type="molecule type" value="Genomic_DNA"/>
</dbReference>
<keyword evidence="3" id="KW-0378">Hydrolase</keyword>
<dbReference type="Proteomes" id="UP000235661">
    <property type="component" value="Unassembled WGS sequence"/>
</dbReference>
<protein>
    <submittedName>
        <fullName evidence="5">HK97 family phage prohead protease</fullName>
    </submittedName>
</protein>
<keyword evidence="2 5" id="KW-0645">Protease</keyword>
<comment type="caution">
    <text evidence="5">The sequence shown here is derived from an EMBL/GenBank/DDBJ whole genome shotgun (WGS) entry which is preliminary data.</text>
</comment>
<feature type="domain" description="Prohead serine protease" evidence="4">
    <location>
        <begin position="18"/>
        <end position="189"/>
    </location>
</feature>
<gene>
    <name evidence="5" type="ORF">CJ232_04270</name>
</gene>
<dbReference type="GO" id="GO:0006508">
    <property type="term" value="P:proteolysis"/>
    <property type="evidence" value="ECO:0007669"/>
    <property type="project" value="UniProtKB-KW"/>
</dbReference>
<evidence type="ECO:0000256" key="1">
    <source>
        <dbReference type="ARBA" id="ARBA00022612"/>
    </source>
</evidence>
<keyword evidence="1" id="KW-1188">Viral release from host cell</keyword>
<dbReference type="GO" id="GO:0008233">
    <property type="term" value="F:peptidase activity"/>
    <property type="evidence" value="ECO:0007669"/>
    <property type="project" value="UniProtKB-KW"/>
</dbReference>
<evidence type="ECO:0000259" key="4">
    <source>
        <dbReference type="Pfam" id="PF04586"/>
    </source>
</evidence>
<accession>A0A2N6Q6U1</accession>